<keyword evidence="1" id="KW-0812">Transmembrane</keyword>
<feature type="transmembrane region" description="Helical" evidence="1">
    <location>
        <begin position="64"/>
        <end position="82"/>
    </location>
</feature>
<keyword evidence="3" id="KW-1185">Reference proteome</keyword>
<evidence type="ECO:0000313" key="3">
    <source>
        <dbReference type="Proteomes" id="UP000051221"/>
    </source>
</evidence>
<organism evidence="2 3">
    <name type="scientific">Vibrio furnissii</name>
    <dbReference type="NCBI Taxonomy" id="29494"/>
    <lineage>
        <taxon>Bacteria</taxon>
        <taxon>Pseudomonadati</taxon>
        <taxon>Pseudomonadota</taxon>
        <taxon>Gammaproteobacteria</taxon>
        <taxon>Vibrionales</taxon>
        <taxon>Vibrionaceae</taxon>
        <taxon>Vibrio</taxon>
    </lineage>
</organism>
<gene>
    <name evidence="2" type="ORF">AMR76_07815</name>
</gene>
<keyword evidence="1" id="KW-1133">Transmembrane helix</keyword>
<evidence type="ECO:0000313" key="2">
    <source>
        <dbReference type="EMBL" id="KQH86449.1"/>
    </source>
</evidence>
<name>A0A0Q2MEG9_VIBFU</name>
<accession>A0A0Q2MEG9</accession>
<proteinExistence type="predicted"/>
<keyword evidence="1" id="KW-0472">Membrane</keyword>
<dbReference type="InParanoid" id="A0A0Q2MEG9"/>
<dbReference type="AlphaFoldDB" id="A0A0Q2MEG9"/>
<reference evidence="2 3" key="1">
    <citation type="submission" date="2015-08" db="EMBL/GenBank/DDBJ databases">
        <title>Antibacterial properties of a collection of Vibrionaceae strains.</title>
        <authorList>
            <person name="Giubergia S."/>
        </authorList>
    </citation>
    <scope>NUCLEOTIDE SEQUENCE [LARGE SCALE GENOMIC DNA]</scope>
    <source>
        <strain evidence="2 3">S0821</strain>
    </source>
</reference>
<protein>
    <submittedName>
        <fullName evidence="2">Uncharacterized protein</fullName>
    </submittedName>
</protein>
<dbReference type="Proteomes" id="UP000051221">
    <property type="component" value="Unassembled WGS sequence"/>
</dbReference>
<evidence type="ECO:0000256" key="1">
    <source>
        <dbReference type="SAM" id="Phobius"/>
    </source>
</evidence>
<comment type="caution">
    <text evidence="2">The sequence shown here is derived from an EMBL/GenBank/DDBJ whole genome shotgun (WGS) entry which is preliminary data.</text>
</comment>
<sequence length="86" mass="10051">MFTSSYAFRTWFKMYPVCRDASSETLGWSAQICTMPNDNSLLKLLSLFVGVHMKYWKDNKLRKHLSIALLFVVYLGVLTYLSKYIV</sequence>
<dbReference type="EMBL" id="LKHS01000006">
    <property type="protein sequence ID" value="KQH86449.1"/>
    <property type="molecule type" value="Genomic_DNA"/>
</dbReference>